<keyword evidence="8" id="KW-1015">Disulfide bond</keyword>
<dbReference type="Pfam" id="PF12796">
    <property type="entry name" value="Ank_2"/>
    <property type="match status" value="1"/>
</dbReference>
<evidence type="ECO:0000313" key="17">
    <source>
        <dbReference type="Proteomes" id="UP000050794"/>
    </source>
</evidence>
<evidence type="ECO:0000256" key="11">
    <source>
        <dbReference type="PROSITE-ProRule" id="PRU00023"/>
    </source>
</evidence>
<dbReference type="GO" id="GO:0030154">
    <property type="term" value="P:cell differentiation"/>
    <property type="evidence" value="ECO:0007669"/>
    <property type="project" value="InterPro"/>
</dbReference>
<name>A0A183TVF0_TOXCA</name>
<proteinExistence type="predicted"/>
<feature type="repeat" description="ANK" evidence="11">
    <location>
        <begin position="494"/>
        <end position="526"/>
    </location>
</feature>
<evidence type="ECO:0000256" key="1">
    <source>
        <dbReference type="ARBA" id="ARBA00022536"/>
    </source>
</evidence>
<sequence length="749" mass="82169">MSQICKDVLFIILGEYLCGAVGQQIFESCFLGLWIPAVCAAKYGDGQCDHFCNNVECGFDGGDCDTVLSTQRQQGSSLALIVNVSAEVLASKLRPLLAALAQVLHTSVRVSRDCNNIPRIFTWSSSEGVGERIDLNASLTNHSDRSDVGGVLLFVDVDILRCVRRRQELSRSQSIPCFTTATSAAVFLLAALSNPSDGERKLLGLPINEVFAEGDRVQSSEAPEDIFRVLISVVVLVLIVVIVVALFGFHGVLKRRARQQTLSVCTWKIPWAQKWFFMLAAGRPGKSVRHECNSGQIDSAPRDLLERASGNIGNSSSFESSVVFVEDEREKELEPELIKAVRNGRLDEVRRLVASGVDPNCVDGDGNGALHLAILANNIPVLRTLVATHKFNLYAVNALGQMPLTLTVSKPHVSPECASILLDAMNEENAVIQREAETIASYCELPIINASTPPFATARTKKRSPPQRVPSAQIDASSRFVLSENENRALIDLYGRSALHYAALNNRPELIALFYSNGLKLDRLDNMGVSALHLAAREGHCDSVRMLLSLGANSEITDQLGRTPFHFAAERNRTEVMKLLRREPISAFRGATLPALKRKRRTKLRKPALPDAEPLGQGYLYPSDGVFENPQENRCDRDVQSEHSLSTLTGSGSSTSPHEDERPFTAPATPLAALRVLTPCEEILKTAQFDFDFSSPIGSEESSAPFEDEEIDDVPCFMSDSLVSEQLFKNLEDMARDLSVELSDTMLDE</sequence>
<evidence type="ECO:0000313" key="18">
    <source>
        <dbReference type="WBParaSite" id="TCNE_0000021901-mRNA-1"/>
    </source>
</evidence>
<organism evidence="17 18">
    <name type="scientific">Toxocara canis</name>
    <name type="common">Canine roundworm</name>
    <dbReference type="NCBI Taxonomy" id="6265"/>
    <lineage>
        <taxon>Eukaryota</taxon>
        <taxon>Metazoa</taxon>
        <taxon>Ecdysozoa</taxon>
        <taxon>Nematoda</taxon>
        <taxon>Chromadorea</taxon>
        <taxon>Rhabditida</taxon>
        <taxon>Spirurina</taxon>
        <taxon>Ascaridomorpha</taxon>
        <taxon>Ascaridoidea</taxon>
        <taxon>Toxocaridae</taxon>
        <taxon>Toxocara</taxon>
    </lineage>
</organism>
<gene>
    <name evidence="16" type="ORF">TCNE_LOCUS220</name>
</gene>
<dbReference type="Gene3D" id="3.30.70.3310">
    <property type="match status" value="1"/>
</dbReference>
<keyword evidence="5 13" id="KW-1133">Transmembrane helix</keyword>
<evidence type="ECO:0000256" key="8">
    <source>
        <dbReference type="ARBA" id="ARBA00023157"/>
    </source>
</evidence>
<evidence type="ECO:0000256" key="10">
    <source>
        <dbReference type="ARBA" id="ARBA00046288"/>
    </source>
</evidence>
<dbReference type="InterPro" id="IPR036770">
    <property type="entry name" value="Ankyrin_rpt-contain_sf"/>
</dbReference>
<keyword evidence="7 13" id="KW-0472">Membrane</keyword>
<dbReference type="PANTHER" id="PTHR24198:SF165">
    <property type="entry name" value="ANKYRIN REPEAT-CONTAINING PROTEIN-RELATED"/>
    <property type="match status" value="1"/>
</dbReference>
<evidence type="ECO:0000256" key="4">
    <source>
        <dbReference type="ARBA" id="ARBA00022737"/>
    </source>
</evidence>
<dbReference type="PROSITE" id="PS50088">
    <property type="entry name" value="ANK_REPEAT"/>
    <property type="match status" value="3"/>
</dbReference>
<feature type="transmembrane region" description="Helical" evidence="13">
    <location>
        <begin position="226"/>
        <end position="249"/>
    </location>
</feature>
<feature type="repeat" description="ANK" evidence="11">
    <location>
        <begin position="560"/>
        <end position="580"/>
    </location>
</feature>
<dbReference type="Pfam" id="PF00066">
    <property type="entry name" value="Notch"/>
    <property type="match status" value="1"/>
</dbReference>
<keyword evidence="4" id="KW-0677">Repeat</keyword>
<evidence type="ECO:0000259" key="15">
    <source>
        <dbReference type="PROSITE" id="PS50258"/>
    </source>
</evidence>
<feature type="region of interest" description="Disordered" evidence="12">
    <location>
        <begin position="602"/>
        <end position="665"/>
    </location>
</feature>
<feature type="signal peptide" evidence="14">
    <location>
        <begin position="1"/>
        <end position="22"/>
    </location>
</feature>
<evidence type="ECO:0000256" key="6">
    <source>
        <dbReference type="ARBA" id="ARBA00023043"/>
    </source>
</evidence>
<dbReference type="InterPro" id="IPR002110">
    <property type="entry name" value="Ankyrin_rpt"/>
</dbReference>
<dbReference type="SUPFAM" id="SSF90193">
    <property type="entry name" value="Notch domain"/>
    <property type="match status" value="1"/>
</dbReference>
<dbReference type="Proteomes" id="UP000050794">
    <property type="component" value="Unassembled WGS sequence"/>
</dbReference>
<keyword evidence="9" id="KW-0325">Glycoprotein</keyword>
<evidence type="ECO:0000256" key="2">
    <source>
        <dbReference type="ARBA" id="ARBA00022692"/>
    </source>
</evidence>
<dbReference type="GO" id="GO:0012505">
    <property type="term" value="C:endomembrane system"/>
    <property type="evidence" value="ECO:0007669"/>
    <property type="project" value="UniProtKB-SubCell"/>
</dbReference>
<keyword evidence="6 11" id="KW-0040">ANK repeat</keyword>
<dbReference type="InterPro" id="IPR010660">
    <property type="entry name" value="Notch_NOD_dom"/>
</dbReference>
<dbReference type="PANTHER" id="PTHR24198">
    <property type="entry name" value="ANKYRIN REPEAT AND PROTEIN KINASE DOMAIN-CONTAINING PROTEIN"/>
    <property type="match status" value="1"/>
</dbReference>
<dbReference type="InterPro" id="IPR000800">
    <property type="entry name" value="Notch_dom"/>
</dbReference>
<dbReference type="PROSITE" id="PS50258">
    <property type="entry name" value="LNR"/>
    <property type="match status" value="1"/>
</dbReference>
<evidence type="ECO:0000256" key="5">
    <source>
        <dbReference type="ARBA" id="ARBA00022989"/>
    </source>
</evidence>
<reference evidence="18" key="1">
    <citation type="submission" date="2016-06" db="UniProtKB">
        <authorList>
            <consortium name="WormBaseParasite"/>
        </authorList>
    </citation>
    <scope>IDENTIFICATION</scope>
</reference>
<evidence type="ECO:0000256" key="13">
    <source>
        <dbReference type="SAM" id="Phobius"/>
    </source>
</evidence>
<evidence type="ECO:0000256" key="12">
    <source>
        <dbReference type="SAM" id="MobiDB-lite"/>
    </source>
</evidence>
<feature type="compositionally biased region" description="Low complexity" evidence="12">
    <location>
        <begin position="644"/>
        <end position="656"/>
    </location>
</feature>
<keyword evidence="1" id="KW-0245">EGF-like domain</keyword>
<evidence type="ECO:0000313" key="16">
    <source>
        <dbReference type="EMBL" id="VDM23846.1"/>
    </source>
</evidence>
<evidence type="ECO:0000256" key="14">
    <source>
        <dbReference type="SAM" id="SignalP"/>
    </source>
</evidence>
<feature type="chain" id="PRO_5044552835" evidence="14">
    <location>
        <begin position="23"/>
        <end position="749"/>
    </location>
</feature>
<dbReference type="PROSITE" id="PS50297">
    <property type="entry name" value="ANK_REP_REGION"/>
    <property type="match status" value="3"/>
</dbReference>
<dbReference type="PRINTS" id="PR01983">
    <property type="entry name" value="NOTCH"/>
</dbReference>
<dbReference type="InterPro" id="IPR035993">
    <property type="entry name" value="Notch-like_dom_sf"/>
</dbReference>
<comment type="subcellular location">
    <subcellularLocation>
        <location evidence="10">Endomembrane system</location>
        <topology evidence="10">Single-pass type I membrane protein</topology>
    </subcellularLocation>
</comment>
<protein>
    <submittedName>
        <fullName evidence="18">LNR domain-containing protein</fullName>
    </submittedName>
</protein>
<keyword evidence="17" id="KW-1185">Reference proteome</keyword>
<dbReference type="EMBL" id="UYWY01000081">
    <property type="protein sequence ID" value="VDM23846.1"/>
    <property type="molecule type" value="Genomic_DNA"/>
</dbReference>
<evidence type="ECO:0000256" key="9">
    <source>
        <dbReference type="ARBA" id="ARBA00023180"/>
    </source>
</evidence>
<dbReference type="GO" id="GO:0016020">
    <property type="term" value="C:membrane"/>
    <property type="evidence" value="ECO:0007669"/>
    <property type="project" value="InterPro"/>
</dbReference>
<evidence type="ECO:0000256" key="3">
    <source>
        <dbReference type="ARBA" id="ARBA00022729"/>
    </source>
</evidence>
<dbReference type="Pfam" id="PF13637">
    <property type="entry name" value="Ank_4"/>
    <property type="match status" value="1"/>
</dbReference>
<feature type="repeat" description="ANK" evidence="11">
    <location>
        <begin position="527"/>
        <end position="559"/>
    </location>
</feature>
<accession>A0A183TVF0</accession>
<dbReference type="SMART" id="SM00248">
    <property type="entry name" value="ANK"/>
    <property type="match status" value="6"/>
</dbReference>
<feature type="domain" description="LNR" evidence="15">
    <location>
        <begin position="29"/>
        <end position="64"/>
    </location>
</feature>
<feature type="compositionally biased region" description="Basic and acidic residues" evidence="12">
    <location>
        <begin position="631"/>
        <end position="641"/>
    </location>
</feature>
<dbReference type="Gene3D" id="1.25.40.20">
    <property type="entry name" value="Ankyrin repeat-containing domain"/>
    <property type="match status" value="2"/>
</dbReference>
<keyword evidence="2 13" id="KW-0812">Transmembrane</keyword>
<dbReference type="SMART" id="SM00004">
    <property type="entry name" value="NL"/>
    <property type="match status" value="1"/>
</dbReference>
<dbReference type="WBParaSite" id="TCNE_0000021901-mRNA-1">
    <property type="protein sequence ID" value="TCNE_0000021901-mRNA-1"/>
    <property type="gene ID" value="TCNE_0000021901"/>
</dbReference>
<dbReference type="Pfam" id="PF06816">
    <property type="entry name" value="NOD"/>
    <property type="match status" value="1"/>
</dbReference>
<dbReference type="SUPFAM" id="SSF48403">
    <property type="entry name" value="Ankyrin repeat"/>
    <property type="match status" value="1"/>
</dbReference>
<dbReference type="AlphaFoldDB" id="A0A183TVF0"/>
<dbReference type="Pfam" id="PF00023">
    <property type="entry name" value="Ank"/>
    <property type="match status" value="1"/>
</dbReference>
<evidence type="ECO:0000256" key="7">
    <source>
        <dbReference type="ARBA" id="ARBA00023136"/>
    </source>
</evidence>
<keyword evidence="3 14" id="KW-0732">Signal</keyword>
<reference evidence="16 17" key="2">
    <citation type="submission" date="2018-11" db="EMBL/GenBank/DDBJ databases">
        <authorList>
            <consortium name="Pathogen Informatics"/>
        </authorList>
    </citation>
    <scope>NUCLEOTIDE SEQUENCE [LARGE SCALE GENOMIC DNA]</scope>
</reference>
<dbReference type="Gene3D" id="3.30.300.320">
    <property type="match status" value="1"/>
</dbReference>